<dbReference type="RefSeq" id="WP_188360042.1">
    <property type="nucleotide sequence ID" value="NZ_BMDC01000003.1"/>
</dbReference>
<accession>A0A917IVF3</accession>
<evidence type="ECO:0000259" key="1">
    <source>
        <dbReference type="Pfam" id="PF00535"/>
    </source>
</evidence>
<comment type="caution">
    <text evidence="2">The sequence shown here is derived from an EMBL/GenBank/DDBJ whole genome shotgun (WGS) entry which is preliminary data.</text>
</comment>
<organism evidence="2 3">
    <name type="scientific">Rothia aerolata</name>
    <dbReference type="NCBI Taxonomy" id="1812262"/>
    <lineage>
        <taxon>Bacteria</taxon>
        <taxon>Bacillati</taxon>
        <taxon>Actinomycetota</taxon>
        <taxon>Actinomycetes</taxon>
        <taxon>Micrococcales</taxon>
        <taxon>Micrococcaceae</taxon>
        <taxon>Rothia</taxon>
    </lineage>
</organism>
<reference evidence="2 3" key="1">
    <citation type="journal article" date="2014" name="Int. J. Syst. Evol. Microbiol.">
        <title>Complete genome sequence of Corynebacterium casei LMG S-19264T (=DSM 44701T), isolated from a smear-ripened cheese.</title>
        <authorList>
            <consortium name="US DOE Joint Genome Institute (JGI-PGF)"/>
            <person name="Walter F."/>
            <person name="Albersmeier A."/>
            <person name="Kalinowski J."/>
            <person name="Ruckert C."/>
        </authorList>
    </citation>
    <scope>NUCLEOTIDE SEQUENCE [LARGE SCALE GENOMIC DNA]</scope>
    <source>
        <strain evidence="2 3">CCM 8669</strain>
    </source>
</reference>
<feature type="domain" description="Glycosyltransferase 2-like" evidence="1">
    <location>
        <begin position="6"/>
        <end position="172"/>
    </location>
</feature>
<evidence type="ECO:0000313" key="2">
    <source>
        <dbReference type="EMBL" id="GGH65111.1"/>
    </source>
</evidence>
<name>A0A917IVF3_9MICC</name>
<dbReference type="AlphaFoldDB" id="A0A917IVF3"/>
<keyword evidence="3" id="KW-1185">Reference proteome</keyword>
<dbReference type="SUPFAM" id="SSF53448">
    <property type="entry name" value="Nucleotide-diphospho-sugar transferases"/>
    <property type="match status" value="1"/>
</dbReference>
<dbReference type="Pfam" id="PF00535">
    <property type="entry name" value="Glycos_transf_2"/>
    <property type="match status" value="1"/>
</dbReference>
<dbReference type="GO" id="GO:0016758">
    <property type="term" value="F:hexosyltransferase activity"/>
    <property type="evidence" value="ECO:0007669"/>
    <property type="project" value="UniProtKB-ARBA"/>
</dbReference>
<dbReference type="Proteomes" id="UP000600171">
    <property type="component" value="Unassembled WGS sequence"/>
</dbReference>
<dbReference type="InterPro" id="IPR029044">
    <property type="entry name" value="Nucleotide-diphossugar_trans"/>
</dbReference>
<dbReference type="InterPro" id="IPR001173">
    <property type="entry name" value="Glyco_trans_2-like"/>
</dbReference>
<proteinExistence type="predicted"/>
<dbReference type="CDD" id="cd00761">
    <property type="entry name" value="Glyco_tranf_GTA_type"/>
    <property type="match status" value="1"/>
</dbReference>
<evidence type="ECO:0000313" key="3">
    <source>
        <dbReference type="Proteomes" id="UP000600171"/>
    </source>
</evidence>
<sequence>MTSFDVIIPAYQAEHTLARAVKSALSPLTQNVFIIVDSCDRTLSKAQQLAEQDERIVVKTTSIENNHDLPAGVSVARNIGISYATADWVCFLDADDTYAPGYFDALEKMVSSAPVSLPLIHTCVVREVNGQVTDNHPLRYRFYGGNQVVSLLEKPHMIGLSVAAAAFNRRFLEATEVSFLKGISWSEDADFISRYLIEVSALRPDFKVGFCAEATYRYVISSNSTTSTAWANPDKYVLPFTAIYLPWIQLAIEKLGHVPRWLENVLLYELSWYIEADRQVIHPSQLVAADTLLRCTELIRTVLLSIRPEAVQEYALTPLSLDRRMMLLAGTGFVATPLNNQIIIYNKKPWQKLVKHTYFFTGMLPLETFPTEKEPQHMRWVSHTLFGVELVRERIFWAQQGTPVVLDDNPQIVAPFRGNPRLPHSESKENFIQKPKEVIRKNNNLTNLRKKLWHLRKNIFQINNNFLKKESTIRLSGITGEEPPIWFYMDRAHRASDNAEFFYRYAEKNYQKYAIYMPSRRIQPIGIG</sequence>
<protein>
    <recommendedName>
        <fullName evidence="1">Glycosyltransferase 2-like domain-containing protein</fullName>
    </recommendedName>
</protein>
<dbReference type="PANTHER" id="PTHR22916:SF3">
    <property type="entry name" value="UDP-GLCNAC:BETAGAL BETA-1,3-N-ACETYLGLUCOSAMINYLTRANSFERASE-LIKE PROTEIN 1"/>
    <property type="match status" value="1"/>
</dbReference>
<gene>
    <name evidence="2" type="ORF">GCM10007359_18030</name>
</gene>
<dbReference type="EMBL" id="BMDC01000003">
    <property type="protein sequence ID" value="GGH65111.1"/>
    <property type="molecule type" value="Genomic_DNA"/>
</dbReference>
<dbReference type="PANTHER" id="PTHR22916">
    <property type="entry name" value="GLYCOSYLTRANSFERASE"/>
    <property type="match status" value="1"/>
</dbReference>
<dbReference type="Gene3D" id="3.90.550.10">
    <property type="entry name" value="Spore Coat Polysaccharide Biosynthesis Protein SpsA, Chain A"/>
    <property type="match status" value="1"/>
</dbReference>